<dbReference type="STRING" id="6412.T1EH51"/>
<dbReference type="CTD" id="20195901"/>
<dbReference type="OMA" id="QDLEYAN"/>
<dbReference type="HOGENOM" id="CLU_117339_0_0_1"/>
<evidence type="ECO:0000313" key="1">
    <source>
        <dbReference type="EMBL" id="ESO10475.1"/>
    </source>
</evidence>
<gene>
    <name evidence="2" type="primary">20195901</name>
    <name evidence="1" type="ORF">HELRODRAFT_125222</name>
</gene>
<dbReference type="SUPFAM" id="SSF50729">
    <property type="entry name" value="PH domain-like"/>
    <property type="match status" value="1"/>
</dbReference>
<proteinExistence type="predicted"/>
<dbReference type="GeneID" id="20195901"/>
<accession>T1EH51</accession>
<protein>
    <submittedName>
        <fullName evidence="1 2">Uncharacterized protein</fullName>
    </submittedName>
</protein>
<reference evidence="1 3" key="2">
    <citation type="journal article" date="2013" name="Nature">
        <title>Insights into bilaterian evolution from three spiralian genomes.</title>
        <authorList>
            <person name="Simakov O."/>
            <person name="Marletaz F."/>
            <person name="Cho S.J."/>
            <person name="Edsinger-Gonzales E."/>
            <person name="Havlak P."/>
            <person name="Hellsten U."/>
            <person name="Kuo D.H."/>
            <person name="Larsson T."/>
            <person name="Lv J."/>
            <person name="Arendt D."/>
            <person name="Savage R."/>
            <person name="Osoegawa K."/>
            <person name="de Jong P."/>
            <person name="Grimwood J."/>
            <person name="Chapman J.A."/>
            <person name="Shapiro H."/>
            <person name="Aerts A."/>
            <person name="Otillar R.P."/>
            <person name="Terry A.Y."/>
            <person name="Boore J.L."/>
            <person name="Grigoriev I.V."/>
            <person name="Lindberg D.R."/>
            <person name="Seaver E.C."/>
            <person name="Weisblat D.A."/>
            <person name="Putnam N.H."/>
            <person name="Rokhsar D.S."/>
        </authorList>
    </citation>
    <scope>NUCLEOTIDE SEQUENCE</scope>
</reference>
<evidence type="ECO:0000313" key="2">
    <source>
        <dbReference type="EnsemblMetazoa" id="HelroP125222"/>
    </source>
</evidence>
<dbReference type="OrthoDB" id="9994289at2759"/>
<keyword evidence="3" id="KW-1185">Reference proteome</keyword>
<dbReference type="PANTHER" id="PTHR11232">
    <property type="entry name" value="PHOSPHOTYROSINE INTERACTION DOMAIN-CONTAINING FAMILY MEMBER"/>
    <property type="match status" value="1"/>
</dbReference>
<dbReference type="KEGG" id="hro:HELRODRAFT_125222"/>
<dbReference type="PANTHER" id="PTHR11232:SF57">
    <property type="entry name" value="RE46159P"/>
    <property type="match status" value="1"/>
</dbReference>
<dbReference type="AlphaFoldDB" id="T1EH51"/>
<dbReference type="Gene3D" id="2.30.29.30">
    <property type="entry name" value="Pleckstrin-homology domain (PH domain)/Phosphotyrosine-binding domain (PTB)"/>
    <property type="match status" value="1"/>
</dbReference>
<dbReference type="InterPro" id="IPR011993">
    <property type="entry name" value="PH-like_dom_sf"/>
</dbReference>
<evidence type="ECO:0000313" key="3">
    <source>
        <dbReference type="Proteomes" id="UP000015101"/>
    </source>
</evidence>
<dbReference type="EMBL" id="KB095865">
    <property type="protein sequence ID" value="ESO10475.1"/>
    <property type="molecule type" value="Genomic_DNA"/>
</dbReference>
<dbReference type="RefSeq" id="XP_009011413.1">
    <property type="nucleotide sequence ID" value="XM_009013165.1"/>
</dbReference>
<dbReference type="Proteomes" id="UP000015101">
    <property type="component" value="Unassembled WGS sequence"/>
</dbReference>
<sequence>KVTVGPLPQRFLVKFVGSRPCSGLWGSKHTREPVDNMVQELRQMDKKDDLPLINFKIQEDGIKMAVHPKSCSSKKFSECTFIPLHFISYAVQDYRYSKLFVFILVREMSSKIKVTECHAYLCDGMVSCRQMSLSMADAFKKLELRVKD</sequence>
<dbReference type="EMBL" id="AMQM01008869">
    <property type="status" value="NOT_ANNOTATED_CDS"/>
    <property type="molecule type" value="Genomic_DNA"/>
</dbReference>
<reference evidence="2" key="3">
    <citation type="submission" date="2015-06" db="UniProtKB">
        <authorList>
            <consortium name="EnsemblMetazoa"/>
        </authorList>
    </citation>
    <scope>IDENTIFICATION</scope>
</reference>
<reference evidence="3" key="1">
    <citation type="submission" date="2012-12" db="EMBL/GenBank/DDBJ databases">
        <authorList>
            <person name="Hellsten U."/>
            <person name="Grimwood J."/>
            <person name="Chapman J.A."/>
            <person name="Shapiro H."/>
            <person name="Aerts A."/>
            <person name="Otillar R.P."/>
            <person name="Terry A.Y."/>
            <person name="Boore J.L."/>
            <person name="Simakov O."/>
            <person name="Marletaz F."/>
            <person name="Cho S.-J."/>
            <person name="Edsinger-Gonzales E."/>
            <person name="Havlak P."/>
            <person name="Kuo D.-H."/>
            <person name="Larsson T."/>
            <person name="Lv J."/>
            <person name="Arendt D."/>
            <person name="Savage R."/>
            <person name="Osoegawa K."/>
            <person name="de Jong P."/>
            <person name="Lindberg D.R."/>
            <person name="Seaver E.C."/>
            <person name="Weisblat D.A."/>
            <person name="Putnam N.H."/>
            <person name="Grigoriev I.V."/>
            <person name="Rokhsar D.S."/>
        </authorList>
    </citation>
    <scope>NUCLEOTIDE SEQUENCE</scope>
</reference>
<dbReference type="InParanoid" id="T1EH51"/>
<organism evidence="2 3">
    <name type="scientific">Helobdella robusta</name>
    <name type="common">Californian leech</name>
    <dbReference type="NCBI Taxonomy" id="6412"/>
    <lineage>
        <taxon>Eukaryota</taxon>
        <taxon>Metazoa</taxon>
        <taxon>Spiralia</taxon>
        <taxon>Lophotrochozoa</taxon>
        <taxon>Annelida</taxon>
        <taxon>Clitellata</taxon>
        <taxon>Hirudinea</taxon>
        <taxon>Rhynchobdellida</taxon>
        <taxon>Glossiphoniidae</taxon>
        <taxon>Helobdella</taxon>
    </lineage>
</organism>
<name>T1EH51_HELRO</name>
<dbReference type="eggNOG" id="KOG3536">
    <property type="taxonomic scope" value="Eukaryota"/>
</dbReference>
<dbReference type="InterPro" id="IPR051133">
    <property type="entry name" value="Adapter_Engulfment-Domain"/>
</dbReference>
<dbReference type="FunCoup" id="T1EH51">
    <property type="interactions" value="6"/>
</dbReference>
<dbReference type="EnsemblMetazoa" id="HelroT125222">
    <property type="protein sequence ID" value="HelroP125222"/>
    <property type="gene ID" value="HelroG125222"/>
</dbReference>